<protein>
    <submittedName>
        <fullName evidence="1">Uncharacterized protein</fullName>
    </submittedName>
</protein>
<dbReference type="KEGG" id="msho:MSHO_50530"/>
<sequence>MSRNRLFVIASALAVPALVAMVFGVSLLNRNIGSYIASHYQ</sequence>
<evidence type="ECO:0000313" key="2">
    <source>
        <dbReference type="Proteomes" id="UP000467164"/>
    </source>
</evidence>
<gene>
    <name evidence="1" type="ORF">MSHO_50530</name>
</gene>
<keyword evidence="2" id="KW-1185">Reference proteome</keyword>
<dbReference type="EMBL" id="AP022572">
    <property type="protein sequence ID" value="BBX59708.1"/>
    <property type="molecule type" value="Genomic_DNA"/>
</dbReference>
<name>A0A7I7LIQ9_9MYCO</name>
<dbReference type="AlphaFoldDB" id="A0A7I7LIQ9"/>
<proteinExistence type="predicted"/>
<organism evidence="1 2">
    <name type="scientific">Mycobacterium shottsii</name>
    <dbReference type="NCBI Taxonomy" id="133549"/>
    <lineage>
        <taxon>Bacteria</taxon>
        <taxon>Bacillati</taxon>
        <taxon>Actinomycetota</taxon>
        <taxon>Actinomycetes</taxon>
        <taxon>Mycobacteriales</taxon>
        <taxon>Mycobacteriaceae</taxon>
        <taxon>Mycobacterium</taxon>
        <taxon>Mycobacterium ulcerans group</taxon>
    </lineage>
</organism>
<dbReference type="Proteomes" id="UP000467164">
    <property type="component" value="Chromosome"/>
</dbReference>
<evidence type="ECO:0000313" key="1">
    <source>
        <dbReference type="EMBL" id="BBX59708.1"/>
    </source>
</evidence>
<reference evidence="1 2" key="1">
    <citation type="journal article" date="2019" name="Emerg. Microbes Infect.">
        <title>Comprehensive subspecies identification of 175 nontuberculous mycobacteria species based on 7547 genomic profiles.</title>
        <authorList>
            <person name="Matsumoto Y."/>
            <person name="Kinjo T."/>
            <person name="Motooka D."/>
            <person name="Nabeya D."/>
            <person name="Jung N."/>
            <person name="Uechi K."/>
            <person name="Horii T."/>
            <person name="Iida T."/>
            <person name="Fujita J."/>
            <person name="Nakamura S."/>
        </authorList>
    </citation>
    <scope>NUCLEOTIDE SEQUENCE [LARGE SCALE GENOMIC DNA]</scope>
    <source>
        <strain evidence="1 2">JCM 12657</strain>
    </source>
</reference>
<accession>A0A7I7LIQ9</accession>